<dbReference type="Proteomes" id="UP001596108">
    <property type="component" value="Unassembled WGS sequence"/>
</dbReference>
<protein>
    <submittedName>
        <fullName evidence="1">Pentapeptide repeat-containing protein</fullName>
    </submittedName>
</protein>
<proteinExistence type="predicted"/>
<sequence length="134" mass="15007">MELNNQNEKLKVRYSFIKGSEFDCVELSESKFTNINMSGVLIKDANLSDLEIFEAQLGGAYIHGIGLPPVGHPAYRDDQGEQRPIRFEQCDMAGSTIKSCNLKNVSIENCEIEGLTINGINISELISRYQAEYK</sequence>
<accession>A0ABW0QZY7</accession>
<name>A0ABW0QZY7_9BACL</name>
<dbReference type="RefSeq" id="WP_378111539.1">
    <property type="nucleotide sequence ID" value="NZ_JBHSNC010000027.1"/>
</dbReference>
<dbReference type="Gene3D" id="2.160.20.80">
    <property type="entry name" value="E3 ubiquitin-protein ligase SopA"/>
    <property type="match status" value="1"/>
</dbReference>
<organism evidence="1 2">
    <name type="scientific">Cohnella yongneupensis</name>
    <dbReference type="NCBI Taxonomy" id="425006"/>
    <lineage>
        <taxon>Bacteria</taxon>
        <taxon>Bacillati</taxon>
        <taxon>Bacillota</taxon>
        <taxon>Bacilli</taxon>
        <taxon>Bacillales</taxon>
        <taxon>Paenibacillaceae</taxon>
        <taxon>Cohnella</taxon>
    </lineage>
</organism>
<reference evidence="2" key="1">
    <citation type="journal article" date="2019" name="Int. J. Syst. Evol. Microbiol.">
        <title>The Global Catalogue of Microorganisms (GCM) 10K type strain sequencing project: providing services to taxonomists for standard genome sequencing and annotation.</title>
        <authorList>
            <consortium name="The Broad Institute Genomics Platform"/>
            <consortium name="The Broad Institute Genome Sequencing Center for Infectious Disease"/>
            <person name="Wu L."/>
            <person name="Ma J."/>
        </authorList>
    </citation>
    <scope>NUCLEOTIDE SEQUENCE [LARGE SCALE GENOMIC DNA]</scope>
    <source>
        <strain evidence="2">CGMCC 1.18578</strain>
    </source>
</reference>
<evidence type="ECO:0000313" key="2">
    <source>
        <dbReference type="Proteomes" id="UP001596108"/>
    </source>
</evidence>
<comment type="caution">
    <text evidence="1">The sequence shown here is derived from an EMBL/GenBank/DDBJ whole genome shotgun (WGS) entry which is preliminary data.</text>
</comment>
<evidence type="ECO:0000313" key="1">
    <source>
        <dbReference type="EMBL" id="MFC5529642.1"/>
    </source>
</evidence>
<keyword evidence="2" id="KW-1185">Reference proteome</keyword>
<gene>
    <name evidence="1" type="ORF">ACFPQ4_09295</name>
</gene>
<dbReference type="EMBL" id="JBHSNC010000027">
    <property type="protein sequence ID" value="MFC5529642.1"/>
    <property type="molecule type" value="Genomic_DNA"/>
</dbReference>
<dbReference type="SUPFAM" id="SSF141571">
    <property type="entry name" value="Pentapeptide repeat-like"/>
    <property type="match status" value="1"/>
</dbReference>